<comment type="caution">
    <text evidence="2">The sequence shown here is derived from an EMBL/GenBank/DDBJ whole genome shotgun (WGS) entry which is preliminary data.</text>
</comment>
<sequence>MKVKTLLKTSVFILSLTMGTFVFLFFTQPKTNVVKAEFYEYKNELYPQDCYINLQSKKYLIREVYKYKNGILNEYWFFRQ</sequence>
<accession>A0A2V4C2C5</accession>
<organism evidence="2 3">
    <name type="scientific">Flavobacterium hydrophilum</name>
    <dbReference type="NCBI Taxonomy" id="2211445"/>
    <lineage>
        <taxon>Bacteria</taxon>
        <taxon>Pseudomonadati</taxon>
        <taxon>Bacteroidota</taxon>
        <taxon>Flavobacteriia</taxon>
        <taxon>Flavobacteriales</taxon>
        <taxon>Flavobacteriaceae</taxon>
        <taxon>Flavobacterium</taxon>
    </lineage>
</organism>
<dbReference type="EMBL" id="QJHL01000004">
    <property type="protein sequence ID" value="PXY44243.1"/>
    <property type="molecule type" value="Genomic_DNA"/>
</dbReference>
<name>A0A2V4C2C5_9FLAO</name>
<gene>
    <name evidence="2" type="ORF">DMB68_17610</name>
</gene>
<feature type="transmembrane region" description="Helical" evidence="1">
    <location>
        <begin position="6"/>
        <end position="26"/>
    </location>
</feature>
<keyword evidence="1" id="KW-0812">Transmembrane</keyword>
<proteinExistence type="predicted"/>
<keyword evidence="1" id="KW-1133">Transmembrane helix</keyword>
<dbReference type="Proteomes" id="UP000247681">
    <property type="component" value="Unassembled WGS sequence"/>
</dbReference>
<keyword evidence="1" id="KW-0472">Membrane</keyword>
<evidence type="ECO:0000313" key="3">
    <source>
        <dbReference type="Proteomes" id="UP000247681"/>
    </source>
</evidence>
<evidence type="ECO:0000256" key="1">
    <source>
        <dbReference type="SAM" id="Phobius"/>
    </source>
</evidence>
<reference evidence="2 3" key="1">
    <citation type="submission" date="2018-05" db="EMBL/GenBank/DDBJ databases">
        <title>Flavobacterium sp. strain IMCC34758, incomplete genome.</title>
        <authorList>
            <person name="Joung Y."/>
        </authorList>
    </citation>
    <scope>NUCLEOTIDE SEQUENCE [LARGE SCALE GENOMIC DNA]</scope>
    <source>
        <strain evidence="2 3">IMCC34758</strain>
    </source>
</reference>
<protein>
    <submittedName>
        <fullName evidence="2">Uncharacterized protein</fullName>
    </submittedName>
</protein>
<keyword evidence="3" id="KW-1185">Reference proteome</keyword>
<evidence type="ECO:0000313" key="2">
    <source>
        <dbReference type="EMBL" id="PXY44243.1"/>
    </source>
</evidence>
<dbReference type="AlphaFoldDB" id="A0A2V4C2C5"/>